<dbReference type="Pfam" id="PF00381">
    <property type="entry name" value="PTS-HPr"/>
    <property type="match status" value="1"/>
</dbReference>
<dbReference type="CDD" id="cd00367">
    <property type="entry name" value="PTS-HPr_like"/>
    <property type="match status" value="1"/>
</dbReference>
<evidence type="ECO:0000256" key="1">
    <source>
        <dbReference type="ARBA" id="ARBA00004496"/>
    </source>
</evidence>
<dbReference type="RefSeq" id="WP_119061101.1">
    <property type="nucleotide sequence ID" value="NZ_QXDF01000001.1"/>
</dbReference>
<evidence type="ECO:0000256" key="2">
    <source>
        <dbReference type="ARBA" id="ARBA00010736"/>
    </source>
</evidence>
<protein>
    <submittedName>
        <fullName evidence="6">Phosphocarrier protein</fullName>
    </submittedName>
</protein>
<feature type="domain" description="HPr" evidence="5">
    <location>
        <begin position="16"/>
        <end position="103"/>
    </location>
</feature>
<evidence type="ECO:0000313" key="6">
    <source>
        <dbReference type="EMBL" id="RIA56292.1"/>
    </source>
</evidence>
<dbReference type="SUPFAM" id="SSF55594">
    <property type="entry name" value="HPr-like"/>
    <property type="match status" value="1"/>
</dbReference>
<evidence type="ECO:0000256" key="3">
    <source>
        <dbReference type="ARBA" id="ARBA00022490"/>
    </source>
</evidence>
<keyword evidence="3" id="KW-0963">Cytoplasm</keyword>
<sequence>MSDSTETEPPGDGVYHCLAEVQIRNRRGLHARATAKFVSVAEKYDADVTVTKDGVSVNGGSIMALLTFGAAQGSTILIETKGQEAEEALEALIGLVEAGFHEDDEGENGPSQG</sequence>
<comment type="similarity">
    <text evidence="2">Belongs to the HPr family.</text>
</comment>
<accession>A0A397Q5B0</accession>
<dbReference type="PRINTS" id="PR00107">
    <property type="entry name" value="PHOSPHOCPHPR"/>
</dbReference>
<keyword evidence="4" id="KW-0598">Phosphotransferase system</keyword>
<comment type="subcellular location">
    <subcellularLocation>
        <location evidence="1">Cytoplasm</location>
    </subcellularLocation>
</comment>
<dbReference type="PROSITE" id="PS51350">
    <property type="entry name" value="PTS_HPR_DOM"/>
    <property type="match status" value="1"/>
</dbReference>
<dbReference type="InterPro" id="IPR050399">
    <property type="entry name" value="HPr"/>
</dbReference>
<dbReference type="GO" id="GO:0005737">
    <property type="term" value="C:cytoplasm"/>
    <property type="evidence" value="ECO:0007669"/>
    <property type="project" value="UniProtKB-SubCell"/>
</dbReference>
<dbReference type="NCBIfam" id="TIGR01003">
    <property type="entry name" value="PTS_HPr_family"/>
    <property type="match status" value="1"/>
</dbReference>
<dbReference type="AlphaFoldDB" id="A0A397Q5B0"/>
<reference evidence="6 7" key="1">
    <citation type="submission" date="2018-08" db="EMBL/GenBank/DDBJ databases">
        <title>Genomic Encyclopedia of Archaeal and Bacterial Type Strains, Phase II (KMG-II): from individual species to whole genera.</title>
        <authorList>
            <person name="Goeker M."/>
        </authorList>
    </citation>
    <scope>NUCLEOTIDE SEQUENCE [LARGE SCALE GENOMIC DNA]</scope>
    <source>
        <strain evidence="6 7">DSM 5002</strain>
    </source>
</reference>
<dbReference type="PANTHER" id="PTHR33705">
    <property type="entry name" value="PHOSPHOCARRIER PROTEIN HPR"/>
    <property type="match status" value="1"/>
</dbReference>
<name>A0A397Q5B0_9HYPH</name>
<dbReference type="InterPro" id="IPR035895">
    <property type="entry name" value="HPr-like_sf"/>
</dbReference>
<dbReference type="GO" id="GO:0009401">
    <property type="term" value="P:phosphoenolpyruvate-dependent sugar phosphotransferase system"/>
    <property type="evidence" value="ECO:0007669"/>
    <property type="project" value="UniProtKB-KW"/>
</dbReference>
<dbReference type="InterPro" id="IPR001020">
    <property type="entry name" value="PTS_HPr_His_P_site"/>
</dbReference>
<dbReference type="OrthoDB" id="9798965at2"/>
<dbReference type="Proteomes" id="UP000266273">
    <property type="component" value="Unassembled WGS sequence"/>
</dbReference>
<dbReference type="PROSITE" id="PS00369">
    <property type="entry name" value="PTS_HPR_HIS"/>
    <property type="match status" value="1"/>
</dbReference>
<keyword evidence="7" id="KW-1185">Reference proteome</keyword>
<evidence type="ECO:0000256" key="4">
    <source>
        <dbReference type="ARBA" id="ARBA00022683"/>
    </source>
</evidence>
<dbReference type="PANTHER" id="PTHR33705:SF2">
    <property type="entry name" value="PHOSPHOCARRIER PROTEIN NPR"/>
    <property type="match status" value="1"/>
</dbReference>
<evidence type="ECO:0000313" key="7">
    <source>
        <dbReference type="Proteomes" id="UP000266273"/>
    </source>
</evidence>
<evidence type="ECO:0000259" key="5">
    <source>
        <dbReference type="PROSITE" id="PS51350"/>
    </source>
</evidence>
<comment type="caution">
    <text evidence="6">The sequence shown here is derived from an EMBL/GenBank/DDBJ whole genome shotgun (WGS) entry which is preliminary data.</text>
</comment>
<organism evidence="6 7">
    <name type="scientific">Dichotomicrobium thermohalophilum</name>
    <dbReference type="NCBI Taxonomy" id="933063"/>
    <lineage>
        <taxon>Bacteria</taxon>
        <taxon>Pseudomonadati</taxon>
        <taxon>Pseudomonadota</taxon>
        <taxon>Alphaproteobacteria</taxon>
        <taxon>Hyphomicrobiales</taxon>
        <taxon>Hyphomicrobiaceae</taxon>
        <taxon>Dichotomicrobium</taxon>
    </lineage>
</organism>
<gene>
    <name evidence="6" type="ORF">BXY53_1395</name>
</gene>
<dbReference type="Gene3D" id="3.30.1340.10">
    <property type="entry name" value="HPr-like"/>
    <property type="match status" value="1"/>
</dbReference>
<proteinExistence type="inferred from homology"/>
<dbReference type="InterPro" id="IPR000032">
    <property type="entry name" value="HPr-like"/>
</dbReference>
<dbReference type="EMBL" id="QXDF01000001">
    <property type="protein sequence ID" value="RIA56292.1"/>
    <property type="molecule type" value="Genomic_DNA"/>
</dbReference>